<reference evidence="2" key="1">
    <citation type="submission" date="2023-03" db="EMBL/GenBank/DDBJ databases">
        <authorList>
            <person name="Julca I."/>
        </authorList>
    </citation>
    <scope>NUCLEOTIDE SEQUENCE</scope>
</reference>
<dbReference type="AlphaFoldDB" id="A0AAV1BUC2"/>
<feature type="region of interest" description="Disordered" evidence="1">
    <location>
        <begin position="1"/>
        <end position="34"/>
    </location>
</feature>
<gene>
    <name evidence="2" type="ORF">OLC1_LOCUS24875</name>
</gene>
<accession>A0AAV1BUC2</accession>
<name>A0AAV1BUC2_OLDCO</name>
<evidence type="ECO:0000256" key="1">
    <source>
        <dbReference type="SAM" id="MobiDB-lite"/>
    </source>
</evidence>
<protein>
    <submittedName>
        <fullName evidence="2">OLC1v1020830C1</fullName>
    </submittedName>
</protein>
<keyword evidence="3" id="KW-1185">Reference proteome</keyword>
<organism evidence="2 3">
    <name type="scientific">Oldenlandia corymbosa var. corymbosa</name>
    <dbReference type="NCBI Taxonomy" id="529605"/>
    <lineage>
        <taxon>Eukaryota</taxon>
        <taxon>Viridiplantae</taxon>
        <taxon>Streptophyta</taxon>
        <taxon>Embryophyta</taxon>
        <taxon>Tracheophyta</taxon>
        <taxon>Spermatophyta</taxon>
        <taxon>Magnoliopsida</taxon>
        <taxon>eudicotyledons</taxon>
        <taxon>Gunneridae</taxon>
        <taxon>Pentapetalae</taxon>
        <taxon>asterids</taxon>
        <taxon>lamiids</taxon>
        <taxon>Gentianales</taxon>
        <taxon>Rubiaceae</taxon>
        <taxon>Rubioideae</taxon>
        <taxon>Spermacoceae</taxon>
        <taxon>Hedyotis-Oldenlandia complex</taxon>
        <taxon>Oldenlandia</taxon>
    </lineage>
</organism>
<proteinExistence type="predicted"/>
<comment type="caution">
    <text evidence="2">The sequence shown here is derived from an EMBL/GenBank/DDBJ whole genome shotgun (WGS) entry which is preliminary data.</text>
</comment>
<evidence type="ECO:0000313" key="3">
    <source>
        <dbReference type="Proteomes" id="UP001161247"/>
    </source>
</evidence>
<evidence type="ECO:0000313" key="2">
    <source>
        <dbReference type="EMBL" id="CAI9086905.1"/>
    </source>
</evidence>
<dbReference type="Proteomes" id="UP001161247">
    <property type="component" value="Unassembled WGS sequence"/>
</dbReference>
<feature type="region of interest" description="Disordered" evidence="1">
    <location>
        <begin position="68"/>
        <end position="146"/>
    </location>
</feature>
<feature type="compositionally biased region" description="Basic and acidic residues" evidence="1">
    <location>
        <begin position="17"/>
        <end position="27"/>
    </location>
</feature>
<sequence>MGGVLCCRTQPITDENQPNKKNEDVPHKSSSSSIAAADYKPKKWMTLEECLMASPNINVHHHSCILGGGGHHDQAQMFRKNLPNKIHPSSSPDDDDINIEEFFTPSRSFSLGRIDEREEEEEQDEKSSASVTPSSRVGSGKSGRKVSFRLPGEADIFIYHTPKETLDEEP</sequence>
<dbReference type="EMBL" id="CATKSE010000001">
    <property type="protein sequence ID" value="CAI9086905.1"/>
    <property type="molecule type" value="Genomic_DNA"/>
</dbReference>